<keyword evidence="2" id="KW-1185">Reference proteome</keyword>
<evidence type="ECO:0000313" key="1">
    <source>
        <dbReference type="EMBL" id="MFC4348408.1"/>
    </source>
</evidence>
<sequence length="173" mass="19370">MNADTPVDSLETLIGLSAPARIFIGPDIASHCWPLAARFLHTWHELRSGKVAPERADLTPMKISEALPFLTIFDVEYDPFRLKCRLMGSAFANAIGYDATGNYVDSYPHTEALTRRAKWVIGKVQPMLITGLPLAWSPEKDYKTYDTLSLPFMGDGDKVEAILYLNQFHAPEK</sequence>
<gene>
    <name evidence="1" type="ORF">ACFO5Q_11165</name>
</gene>
<dbReference type="Proteomes" id="UP001595776">
    <property type="component" value="Unassembled WGS sequence"/>
</dbReference>
<accession>A0ABV8UCH2</accession>
<protein>
    <submittedName>
        <fullName evidence="1">PAS domain-containing protein</fullName>
    </submittedName>
</protein>
<name>A0ABV8UCH2_9PROT</name>
<organism evidence="1 2">
    <name type="scientific">Kordiimonas lipolytica</name>
    <dbReference type="NCBI Taxonomy" id="1662421"/>
    <lineage>
        <taxon>Bacteria</taxon>
        <taxon>Pseudomonadati</taxon>
        <taxon>Pseudomonadota</taxon>
        <taxon>Alphaproteobacteria</taxon>
        <taxon>Kordiimonadales</taxon>
        <taxon>Kordiimonadaceae</taxon>
        <taxon>Kordiimonas</taxon>
    </lineage>
</organism>
<evidence type="ECO:0000313" key="2">
    <source>
        <dbReference type="Proteomes" id="UP001595776"/>
    </source>
</evidence>
<dbReference type="EMBL" id="JBHSCR010000007">
    <property type="protein sequence ID" value="MFC4348408.1"/>
    <property type="molecule type" value="Genomic_DNA"/>
</dbReference>
<proteinExistence type="predicted"/>
<dbReference type="InterPro" id="IPR009922">
    <property type="entry name" value="DUF1457"/>
</dbReference>
<comment type="caution">
    <text evidence="1">The sequence shown here is derived from an EMBL/GenBank/DDBJ whole genome shotgun (WGS) entry which is preliminary data.</text>
</comment>
<dbReference type="Pfam" id="PF07310">
    <property type="entry name" value="PAS_5"/>
    <property type="match status" value="1"/>
</dbReference>
<reference evidence="2" key="1">
    <citation type="journal article" date="2019" name="Int. J. Syst. Evol. Microbiol.">
        <title>The Global Catalogue of Microorganisms (GCM) 10K type strain sequencing project: providing services to taxonomists for standard genome sequencing and annotation.</title>
        <authorList>
            <consortium name="The Broad Institute Genomics Platform"/>
            <consortium name="The Broad Institute Genome Sequencing Center for Infectious Disease"/>
            <person name="Wu L."/>
            <person name="Ma J."/>
        </authorList>
    </citation>
    <scope>NUCLEOTIDE SEQUENCE [LARGE SCALE GENOMIC DNA]</scope>
    <source>
        <strain evidence="2">CGMCC 1.15304</strain>
    </source>
</reference>
<dbReference type="RefSeq" id="WP_068145450.1">
    <property type="nucleotide sequence ID" value="NZ_JBHSCR010000007.1"/>
</dbReference>